<evidence type="ECO:0000313" key="6">
    <source>
        <dbReference type="Proteomes" id="UP000887229"/>
    </source>
</evidence>
<feature type="region of interest" description="Disordered" evidence="2">
    <location>
        <begin position="114"/>
        <end position="406"/>
    </location>
</feature>
<evidence type="ECO:0008006" key="7">
    <source>
        <dbReference type="Google" id="ProtNLM"/>
    </source>
</evidence>
<dbReference type="Pfam" id="PF23588">
    <property type="entry name" value="HTH_CHD1_Hrp3"/>
    <property type="match status" value="1"/>
</dbReference>
<dbReference type="OrthoDB" id="1109245at2759"/>
<feature type="compositionally biased region" description="Basic and acidic residues" evidence="2">
    <location>
        <begin position="300"/>
        <end position="319"/>
    </location>
</feature>
<dbReference type="InterPro" id="IPR009057">
    <property type="entry name" value="Homeodomain-like_sf"/>
</dbReference>
<dbReference type="PANTHER" id="PTHR46734:SF1">
    <property type="entry name" value="TELOMERIC REPEAT-BINDING FACTOR 1"/>
    <property type="match status" value="1"/>
</dbReference>
<feature type="compositionally biased region" description="Basic and acidic residues" evidence="2">
    <location>
        <begin position="265"/>
        <end position="274"/>
    </location>
</feature>
<proteinExistence type="predicted"/>
<feature type="domain" description="HTH myb-type" evidence="4">
    <location>
        <begin position="257"/>
        <end position="316"/>
    </location>
</feature>
<evidence type="ECO:0000259" key="4">
    <source>
        <dbReference type="PROSITE" id="PS51294"/>
    </source>
</evidence>
<dbReference type="InterPro" id="IPR052450">
    <property type="entry name" value="TRBD-Containing_Protein"/>
</dbReference>
<dbReference type="PANTHER" id="PTHR46734">
    <property type="entry name" value="TELOMERIC REPEAT-BINDING FACTOR 1 TERF1"/>
    <property type="match status" value="1"/>
</dbReference>
<protein>
    <recommendedName>
        <fullName evidence="7">Myb-like domain-containing protein</fullName>
    </recommendedName>
</protein>
<dbReference type="AlphaFoldDB" id="A0A9P7ZW02"/>
<feature type="region of interest" description="Disordered" evidence="2">
    <location>
        <begin position="1"/>
        <end position="72"/>
    </location>
</feature>
<dbReference type="InterPro" id="IPR056302">
    <property type="entry name" value="CHD1-2/Hrp3_HTH"/>
</dbReference>
<dbReference type="SMART" id="SM00717">
    <property type="entry name" value="SANT"/>
    <property type="match status" value="2"/>
</dbReference>
<dbReference type="Proteomes" id="UP000887229">
    <property type="component" value="Unassembled WGS sequence"/>
</dbReference>
<dbReference type="Gene3D" id="1.10.10.60">
    <property type="entry name" value="Homeodomain-like"/>
    <property type="match status" value="2"/>
</dbReference>
<feature type="compositionally biased region" description="Basic residues" evidence="2">
    <location>
        <begin position="390"/>
        <end position="400"/>
    </location>
</feature>
<gene>
    <name evidence="5" type="ORF">F5Z01DRAFT_215273</name>
</gene>
<accession>A0A9P7ZW02</accession>
<dbReference type="RefSeq" id="XP_046122634.1">
    <property type="nucleotide sequence ID" value="XM_046258165.1"/>
</dbReference>
<dbReference type="CDD" id="cd11660">
    <property type="entry name" value="SANT_TRF"/>
    <property type="match status" value="2"/>
</dbReference>
<dbReference type="SUPFAM" id="SSF46689">
    <property type="entry name" value="Homeodomain-like"/>
    <property type="match status" value="2"/>
</dbReference>
<dbReference type="EMBL" id="MU251243">
    <property type="protein sequence ID" value="KAG9258710.1"/>
    <property type="molecule type" value="Genomic_DNA"/>
</dbReference>
<dbReference type="PROSITE" id="PS51294">
    <property type="entry name" value="HTH_MYB"/>
    <property type="match status" value="1"/>
</dbReference>
<keyword evidence="1" id="KW-0539">Nucleus</keyword>
<organism evidence="5 6">
    <name type="scientific">Emericellopsis atlantica</name>
    <dbReference type="NCBI Taxonomy" id="2614577"/>
    <lineage>
        <taxon>Eukaryota</taxon>
        <taxon>Fungi</taxon>
        <taxon>Dikarya</taxon>
        <taxon>Ascomycota</taxon>
        <taxon>Pezizomycotina</taxon>
        <taxon>Sordariomycetes</taxon>
        <taxon>Hypocreomycetidae</taxon>
        <taxon>Hypocreales</taxon>
        <taxon>Bionectriaceae</taxon>
        <taxon>Emericellopsis</taxon>
    </lineage>
</organism>
<feature type="domain" description="Myb-like" evidence="3">
    <location>
        <begin position="257"/>
        <end position="312"/>
    </location>
</feature>
<feature type="compositionally biased region" description="Basic and acidic residues" evidence="2">
    <location>
        <begin position="143"/>
        <end position="153"/>
    </location>
</feature>
<dbReference type="InterPro" id="IPR001005">
    <property type="entry name" value="SANT/Myb"/>
</dbReference>
<evidence type="ECO:0000256" key="2">
    <source>
        <dbReference type="SAM" id="MobiDB-lite"/>
    </source>
</evidence>
<dbReference type="InterPro" id="IPR017930">
    <property type="entry name" value="Myb_dom"/>
</dbReference>
<feature type="compositionally biased region" description="Polar residues" evidence="2">
    <location>
        <begin position="174"/>
        <end position="187"/>
    </location>
</feature>
<comment type="caution">
    <text evidence="5">The sequence shown here is derived from an EMBL/GenBank/DDBJ whole genome shotgun (WGS) entry which is preliminary data.</text>
</comment>
<evidence type="ECO:0000313" key="5">
    <source>
        <dbReference type="EMBL" id="KAG9258710.1"/>
    </source>
</evidence>
<feature type="compositionally biased region" description="Basic residues" evidence="2">
    <location>
        <begin position="254"/>
        <end position="264"/>
    </location>
</feature>
<sequence length="488" mass="54913">MASASTIEPRLMHILNQPSDDVDISRTSRLSSQGGIRPDPSECPPRLPKLDDIVDTTQPSSRDAPNELLPRPSELLALDNASYRADNNRPRHAHDLFQDTLPIKQTLEEIPQEGSLPWLLGNDATHTLPSLDSNGDGSFHPNRQHDDWFERPASKRIHSGQRPPWPQLPVLQNFPPSQKQPSGQDSSFPPMIVGIDYNPPPQSSATLPRIQSFPLDDAGPLHSTSHPPSHPPSRPTSRHGHEPAALSDPDGGKARKRVTRRRRQWTKEETDDLLRGIYKHGMGKWTDIKNDPDFTFNDRSAGDLKDRCRTVWPRSHDDDTSAGDVPSGTPVPERPRKGLYAENILHDSDTPNSPGAITPPREQDAAVRVKKKRSHRREPKDLEALELRGPLKHGNRRPRRPFTDQEDSDIKTGLLKHGSQWTKIRNDPELHLQSRAPTDLRDRVRNMSKTVFKDFDEKTFEHKPSMTIGGSTLEPTIALPINTSFPKR</sequence>
<name>A0A9P7ZW02_9HYPO</name>
<evidence type="ECO:0000256" key="1">
    <source>
        <dbReference type="ARBA" id="ARBA00023242"/>
    </source>
</evidence>
<feature type="compositionally biased region" description="Basic residues" evidence="2">
    <location>
        <begin position="368"/>
        <end position="377"/>
    </location>
</feature>
<dbReference type="PROSITE" id="PS50090">
    <property type="entry name" value="MYB_LIKE"/>
    <property type="match status" value="1"/>
</dbReference>
<feature type="compositionally biased region" description="Polar residues" evidence="2">
    <location>
        <begin position="25"/>
        <end position="34"/>
    </location>
</feature>
<keyword evidence="6" id="KW-1185">Reference proteome</keyword>
<reference evidence="5" key="1">
    <citation type="journal article" date="2021" name="IMA Fungus">
        <title>Genomic characterization of three marine fungi, including Emericellopsis atlantica sp. nov. with signatures of a generalist lifestyle and marine biomass degradation.</title>
        <authorList>
            <person name="Hagestad O.C."/>
            <person name="Hou L."/>
            <person name="Andersen J.H."/>
            <person name="Hansen E.H."/>
            <person name="Altermark B."/>
            <person name="Li C."/>
            <person name="Kuhnert E."/>
            <person name="Cox R.J."/>
            <person name="Crous P.W."/>
            <person name="Spatafora J.W."/>
            <person name="Lail K."/>
            <person name="Amirebrahimi M."/>
            <person name="Lipzen A."/>
            <person name="Pangilinan J."/>
            <person name="Andreopoulos W."/>
            <person name="Hayes R.D."/>
            <person name="Ng V."/>
            <person name="Grigoriev I.V."/>
            <person name="Jackson S.A."/>
            <person name="Sutton T.D.S."/>
            <person name="Dobson A.D.W."/>
            <person name="Rama T."/>
        </authorList>
    </citation>
    <scope>NUCLEOTIDE SEQUENCE</scope>
    <source>
        <strain evidence="5">TS7</strain>
    </source>
</reference>
<evidence type="ECO:0000259" key="3">
    <source>
        <dbReference type="PROSITE" id="PS50090"/>
    </source>
</evidence>
<dbReference type="GeneID" id="70289068"/>
<feature type="compositionally biased region" description="Polar residues" evidence="2">
    <location>
        <begin position="124"/>
        <end position="136"/>
    </location>
</feature>